<dbReference type="GO" id="GO:0051321">
    <property type="term" value="P:meiotic cell cycle"/>
    <property type="evidence" value="ECO:0007669"/>
    <property type="project" value="TreeGrafter"/>
</dbReference>
<dbReference type="GO" id="GO:0005816">
    <property type="term" value="C:spindle pole body"/>
    <property type="evidence" value="ECO:0007669"/>
    <property type="project" value="UniProtKB-ARBA"/>
</dbReference>
<dbReference type="InterPro" id="IPR040457">
    <property type="entry name" value="GCP_C"/>
</dbReference>
<dbReference type="PANTHER" id="PTHR19302:SF70">
    <property type="entry name" value="GAMMA-TUBULIN COMPLEX COMPONENT 6"/>
    <property type="match status" value="1"/>
</dbReference>
<dbReference type="Proteomes" id="UP000775872">
    <property type="component" value="Unassembled WGS sequence"/>
</dbReference>
<reference evidence="9" key="1">
    <citation type="submission" date="2019-06" db="EMBL/GenBank/DDBJ databases">
        <authorList>
            <person name="Broberg M."/>
        </authorList>
    </citation>
    <scope>NUCLEOTIDE SEQUENCE [LARGE SCALE GENOMIC DNA]</scope>
</reference>
<dbReference type="GO" id="GO:0007020">
    <property type="term" value="P:microtubule nucleation"/>
    <property type="evidence" value="ECO:0007669"/>
    <property type="project" value="InterPro"/>
</dbReference>
<dbReference type="PANTHER" id="PTHR19302">
    <property type="entry name" value="GAMMA TUBULIN COMPLEX PROTEIN"/>
    <property type="match status" value="1"/>
</dbReference>
<feature type="domain" description="Gamma tubulin complex component protein N-terminal" evidence="7">
    <location>
        <begin position="179"/>
        <end position="587"/>
    </location>
</feature>
<dbReference type="GO" id="GO:0000930">
    <property type="term" value="C:gamma-tubulin complex"/>
    <property type="evidence" value="ECO:0007669"/>
    <property type="project" value="TreeGrafter"/>
</dbReference>
<protein>
    <recommendedName>
        <fullName evidence="5">Spindle pole body component</fullName>
    </recommendedName>
</protein>
<evidence type="ECO:0000256" key="1">
    <source>
        <dbReference type="ARBA" id="ARBA00010337"/>
    </source>
</evidence>
<gene>
    <name evidence="8" type="ORF">CSOL1703_00000778</name>
</gene>
<evidence type="ECO:0000256" key="2">
    <source>
        <dbReference type="ARBA" id="ARBA00022490"/>
    </source>
</evidence>
<evidence type="ECO:0000313" key="8">
    <source>
        <dbReference type="EMBL" id="CAH0048831.1"/>
    </source>
</evidence>
<evidence type="ECO:0000313" key="9">
    <source>
        <dbReference type="Proteomes" id="UP000775872"/>
    </source>
</evidence>
<dbReference type="Pfam" id="PF17681">
    <property type="entry name" value="GCP_N_terminal"/>
    <property type="match status" value="1"/>
</dbReference>
<dbReference type="Gene3D" id="1.20.120.1900">
    <property type="entry name" value="Gamma-tubulin complex, C-terminal domain"/>
    <property type="match status" value="1"/>
</dbReference>
<dbReference type="FunFam" id="1.20.120.1900:FF:000013">
    <property type="entry name" value="Spindle pole body component"/>
    <property type="match status" value="1"/>
</dbReference>
<keyword evidence="4 5" id="KW-0206">Cytoskeleton</keyword>
<organism evidence="8 9">
    <name type="scientific">Clonostachys solani</name>
    <dbReference type="NCBI Taxonomy" id="160281"/>
    <lineage>
        <taxon>Eukaryota</taxon>
        <taxon>Fungi</taxon>
        <taxon>Dikarya</taxon>
        <taxon>Ascomycota</taxon>
        <taxon>Pezizomycotina</taxon>
        <taxon>Sordariomycetes</taxon>
        <taxon>Hypocreomycetidae</taxon>
        <taxon>Hypocreales</taxon>
        <taxon>Bionectriaceae</taxon>
        <taxon>Clonostachys</taxon>
    </lineage>
</organism>
<dbReference type="InterPro" id="IPR041470">
    <property type="entry name" value="GCP_N"/>
</dbReference>
<dbReference type="EMBL" id="CABFOC020000035">
    <property type="protein sequence ID" value="CAH0048831.1"/>
    <property type="molecule type" value="Genomic_DNA"/>
</dbReference>
<comment type="subcellular location">
    <subcellularLocation>
        <location evidence="5">Cytoplasm</location>
        <location evidence="5">Cytoskeleton</location>
        <location evidence="5">Microtubule organizing center</location>
    </subcellularLocation>
</comment>
<reference evidence="8 9" key="2">
    <citation type="submission" date="2021-10" db="EMBL/GenBank/DDBJ databases">
        <authorList>
            <person name="Piombo E."/>
        </authorList>
    </citation>
    <scope>NUCLEOTIDE SEQUENCE [LARGE SCALE GENOMIC DNA]</scope>
</reference>
<comment type="caution">
    <text evidence="8">The sequence shown here is derived from an EMBL/GenBank/DDBJ whole genome shotgun (WGS) entry which is preliminary data.</text>
</comment>
<sequence>MAGSNSDREADMFAIPEFWPSSKWLKELPRDESAPFFSTRIRSISDVSDPNLHVVNFKLATPSQDGFFKLPAIEKENAEIASSHVDPGEVEIQAAVSTTDSDADSDIWMSRESLVSRSAALKTWQGFLQQTPAIGEAPLLLTEAGTAAYDALLAWKDDPLNLGNVDTPVVDPNAYSAALLALALGRESVFFLKSETDPTFRPALPRIRAPGYSAHILDGVQSQCLSSGEMTLKLNNFVQTVYKKHNSKCAVALGSVIGELVRVVQENAILDKRLPQSILQLQSLVRGITAILSPFYKLITSLPRNCNDEQVITCVFDYASSVDNGEQWLRELVQEALRKISTPWIGFLEEWIGTKKEEGIPLAKSLIGQAKGFVQVEAEITMDDLGQQIEEVDFRLKPERVPHFIPDDIVQTMFETGRNLRFIRSHHPTHPLARSDTLNISKPPRADWLYDWDSILQLESRVEEYRDRLLDSIKMASNIHNPSKHVVGCSDVSNATSPLNLFTFETGGIEERLLASIEHLNAPIASHDPVSPFYRIIRERLSNQRQVGSGLQSTPHWSLLPILSFGSIISTQAQVVNRETLTLLFNKHDLRGHLKLQRDFQLLGNGMFCSRLSNALFDPDLEIAERQQGVARQGGIMGLRLGARDTWPPASSELRLALMGVLSESFSALDPSSAKRATSISKETQDLPGDLSFTVRDLSEEEIAKCVNPNSLEALDFLRLSYTTPPELSFIITPMILLQYDRIFKLMLRLLRMSYVVNSLWRHVSSRIYSMHNASYRFVREARHFVCSIESYFLDTGISSAWSSFEAKLDKIQAVLSNDADRKSYEKLESPEQLREFHSDVLQRIMTALFLRKRQEPILKLLEEIFTSVIQFSYHIRTQGDTEDDDRQTAEMYSRFKKKVQVFITVCRGLAEKSRATQPQKDSIGSKHLGLGDDSSLSQLLLKLDINDYYVKRHS</sequence>
<feature type="domain" description="Gamma tubulin complex component C-terminal" evidence="6">
    <location>
        <begin position="590"/>
        <end position="950"/>
    </location>
</feature>
<dbReference type="OrthoDB" id="775571at2759"/>
<keyword evidence="9" id="KW-1185">Reference proteome</keyword>
<keyword evidence="3 5" id="KW-0493">Microtubule</keyword>
<dbReference type="GO" id="GO:0005874">
    <property type="term" value="C:microtubule"/>
    <property type="evidence" value="ECO:0007669"/>
    <property type="project" value="UniProtKB-KW"/>
</dbReference>
<proteinExistence type="inferred from homology"/>
<dbReference type="Pfam" id="PF04130">
    <property type="entry name" value="GCP_C_terminal"/>
    <property type="match status" value="1"/>
</dbReference>
<dbReference type="AlphaFoldDB" id="A0A9P0ECA8"/>
<dbReference type="GO" id="GO:0031122">
    <property type="term" value="P:cytoplasmic microtubule organization"/>
    <property type="evidence" value="ECO:0007669"/>
    <property type="project" value="TreeGrafter"/>
</dbReference>
<dbReference type="InterPro" id="IPR042241">
    <property type="entry name" value="GCP_C_sf"/>
</dbReference>
<accession>A0A9P0ECA8</accession>
<dbReference type="GO" id="GO:0000278">
    <property type="term" value="P:mitotic cell cycle"/>
    <property type="evidence" value="ECO:0007669"/>
    <property type="project" value="TreeGrafter"/>
</dbReference>
<dbReference type="GO" id="GO:0051225">
    <property type="term" value="P:spindle assembly"/>
    <property type="evidence" value="ECO:0007669"/>
    <property type="project" value="TreeGrafter"/>
</dbReference>
<evidence type="ECO:0000259" key="7">
    <source>
        <dbReference type="Pfam" id="PF17681"/>
    </source>
</evidence>
<evidence type="ECO:0000256" key="5">
    <source>
        <dbReference type="RuleBase" id="RU363050"/>
    </source>
</evidence>
<dbReference type="GO" id="GO:0043015">
    <property type="term" value="F:gamma-tubulin binding"/>
    <property type="evidence" value="ECO:0007669"/>
    <property type="project" value="InterPro"/>
</dbReference>
<keyword evidence="2 5" id="KW-0963">Cytoplasm</keyword>
<evidence type="ECO:0000259" key="6">
    <source>
        <dbReference type="Pfam" id="PF04130"/>
    </source>
</evidence>
<comment type="similarity">
    <text evidence="1 5">Belongs to the TUBGCP family.</text>
</comment>
<name>A0A9P0ECA8_9HYPO</name>
<dbReference type="GO" id="GO:0051011">
    <property type="term" value="F:microtubule minus-end binding"/>
    <property type="evidence" value="ECO:0007669"/>
    <property type="project" value="TreeGrafter"/>
</dbReference>
<evidence type="ECO:0000256" key="3">
    <source>
        <dbReference type="ARBA" id="ARBA00022701"/>
    </source>
</evidence>
<evidence type="ECO:0000256" key="4">
    <source>
        <dbReference type="ARBA" id="ARBA00023212"/>
    </source>
</evidence>
<dbReference type="InterPro" id="IPR007259">
    <property type="entry name" value="GCP"/>
</dbReference>
<dbReference type="GO" id="GO:0000922">
    <property type="term" value="C:spindle pole"/>
    <property type="evidence" value="ECO:0007669"/>
    <property type="project" value="InterPro"/>
</dbReference>